<accession>A0A2J7TJ38</accession>
<dbReference type="InterPro" id="IPR011051">
    <property type="entry name" value="RmlC_Cupin_sf"/>
</dbReference>
<proteinExistence type="predicted"/>
<evidence type="ECO:0000313" key="2">
    <source>
        <dbReference type="Proteomes" id="UP000236286"/>
    </source>
</evidence>
<dbReference type="SUPFAM" id="SSF51182">
    <property type="entry name" value="RmlC-like cupins"/>
    <property type="match status" value="1"/>
</dbReference>
<name>A0A2J7TJ38_METSI</name>
<dbReference type="RefSeq" id="WP_102843041.1">
    <property type="nucleotide sequence ID" value="NZ_PDZR01000005.1"/>
</dbReference>
<protein>
    <submittedName>
        <fullName evidence="1">Cupin</fullName>
    </submittedName>
</protein>
<organism evidence="1 2">
    <name type="scientific">Methylocella silvestris</name>
    <dbReference type="NCBI Taxonomy" id="199596"/>
    <lineage>
        <taxon>Bacteria</taxon>
        <taxon>Pseudomonadati</taxon>
        <taxon>Pseudomonadota</taxon>
        <taxon>Alphaproteobacteria</taxon>
        <taxon>Hyphomicrobiales</taxon>
        <taxon>Beijerinckiaceae</taxon>
        <taxon>Methylocella</taxon>
    </lineage>
</organism>
<gene>
    <name evidence="1" type="ORF">CR492_07115</name>
</gene>
<dbReference type="OrthoDB" id="9798585at2"/>
<dbReference type="CDD" id="cd06981">
    <property type="entry name" value="cupin_reut_a1446"/>
    <property type="match status" value="1"/>
</dbReference>
<reference evidence="1 2" key="1">
    <citation type="submission" date="2017-10" db="EMBL/GenBank/DDBJ databases">
        <title>Genome announcement of Methylocella silvestris TVC from permafrost.</title>
        <authorList>
            <person name="Wang J."/>
            <person name="Geng K."/>
            <person name="Ul-Haque F."/>
            <person name="Crombie A.T."/>
            <person name="Street L.E."/>
            <person name="Wookey P.A."/>
            <person name="Murrell J.C."/>
            <person name="Pratscher J."/>
        </authorList>
    </citation>
    <scope>NUCLEOTIDE SEQUENCE [LARGE SCALE GENOMIC DNA]</scope>
    <source>
        <strain evidence="1 2">TVC</strain>
    </source>
</reference>
<sequence length="106" mass="11719">MSENLFDIVGVNPAAEEFRSLLEAPGVRIERIVSHGQASPPGFWYEQARAEWVLLLVGAAGLRFADEDEVRRLAPGDHLFIAALRKHRVEWTAAGAATIWLAVHFG</sequence>
<comment type="caution">
    <text evidence="1">The sequence shown here is derived from an EMBL/GenBank/DDBJ whole genome shotgun (WGS) entry which is preliminary data.</text>
</comment>
<dbReference type="AlphaFoldDB" id="A0A2J7TJ38"/>
<evidence type="ECO:0000313" key="1">
    <source>
        <dbReference type="EMBL" id="PNG26747.1"/>
    </source>
</evidence>
<dbReference type="InterPro" id="IPR014710">
    <property type="entry name" value="RmlC-like_jellyroll"/>
</dbReference>
<dbReference type="Proteomes" id="UP000236286">
    <property type="component" value="Unassembled WGS sequence"/>
</dbReference>
<dbReference type="EMBL" id="PDZR01000005">
    <property type="protein sequence ID" value="PNG26747.1"/>
    <property type="molecule type" value="Genomic_DNA"/>
</dbReference>
<dbReference type="Gene3D" id="2.60.120.10">
    <property type="entry name" value="Jelly Rolls"/>
    <property type="match status" value="1"/>
</dbReference>